<organism evidence="1 2">
    <name type="scientific">Aspergillus homomorphus (strain CBS 101889)</name>
    <dbReference type="NCBI Taxonomy" id="1450537"/>
    <lineage>
        <taxon>Eukaryota</taxon>
        <taxon>Fungi</taxon>
        <taxon>Dikarya</taxon>
        <taxon>Ascomycota</taxon>
        <taxon>Pezizomycotina</taxon>
        <taxon>Eurotiomycetes</taxon>
        <taxon>Eurotiomycetidae</taxon>
        <taxon>Eurotiales</taxon>
        <taxon>Aspergillaceae</taxon>
        <taxon>Aspergillus</taxon>
        <taxon>Aspergillus subgen. Circumdati</taxon>
    </lineage>
</organism>
<dbReference type="RefSeq" id="XP_025550105.1">
    <property type="nucleotide sequence ID" value="XM_025697101.1"/>
</dbReference>
<evidence type="ECO:0000313" key="2">
    <source>
        <dbReference type="Proteomes" id="UP000248961"/>
    </source>
</evidence>
<dbReference type="AlphaFoldDB" id="A0A395HSM7"/>
<sequence length="263" mass="29151">MCLHLSSVLLRGRTIGSPTTVPASQFMNFGEDLAPALKDDITDWAGAQQMRRTLQWPRYSVTMPAKQTRFPSSSLWGTHFGRFGTRLMQRVQVAKSMIRVRGEDLIIRPQLMVVSHRRVDLIPADPLGAVAHQKHILDLAEVAHRIRLLRSGAGASMLVNCSHVSPNVIMGHGSYFRHGHLNDASSCGPRSAEAQGPWFRMIYPSTTLSGFLQRHDTGQNVNPELHLTPAYIQARGIQDNSLAADNNQVDYDASAHFVVAPTR</sequence>
<reference evidence="1 2" key="1">
    <citation type="submission" date="2018-02" db="EMBL/GenBank/DDBJ databases">
        <title>The genomes of Aspergillus section Nigri reveals drivers in fungal speciation.</title>
        <authorList>
            <consortium name="DOE Joint Genome Institute"/>
            <person name="Vesth T.C."/>
            <person name="Nybo J."/>
            <person name="Theobald S."/>
            <person name="Brandl J."/>
            <person name="Frisvad J.C."/>
            <person name="Nielsen K.F."/>
            <person name="Lyhne E.K."/>
            <person name="Kogle M.E."/>
            <person name="Kuo A."/>
            <person name="Riley R."/>
            <person name="Clum A."/>
            <person name="Nolan M."/>
            <person name="Lipzen A."/>
            <person name="Salamov A."/>
            <person name="Henrissat B."/>
            <person name="Wiebenga A."/>
            <person name="De vries R.P."/>
            <person name="Grigoriev I.V."/>
            <person name="Mortensen U.H."/>
            <person name="Andersen M.R."/>
            <person name="Baker S.E."/>
        </authorList>
    </citation>
    <scope>NUCLEOTIDE SEQUENCE [LARGE SCALE GENOMIC DNA]</scope>
    <source>
        <strain evidence="1 2">CBS 101889</strain>
    </source>
</reference>
<name>A0A395HSM7_ASPHC</name>
<accession>A0A395HSM7</accession>
<evidence type="ECO:0000313" key="1">
    <source>
        <dbReference type="EMBL" id="RAL10951.1"/>
    </source>
</evidence>
<dbReference type="GeneID" id="37201390"/>
<dbReference type="VEuPathDB" id="FungiDB:BO97DRAFT_425907"/>
<gene>
    <name evidence="1" type="ORF">BO97DRAFT_425907</name>
</gene>
<proteinExistence type="predicted"/>
<keyword evidence="2" id="KW-1185">Reference proteome</keyword>
<dbReference type="EMBL" id="KZ824291">
    <property type="protein sequence ID" value="RAL10951.1"/>
    <property type="molecule type" value="Genomic_DNA"/>
</dbReference>
<protein>
    <submittedName>
        <fullName evidence="1">Uncharacterized protein</fullName>
    </submittedName>
</protein>
<dbReference type="Proteomes" id="UP000248961">
    <property type="component" value="Unassembled WGS sequence"/>
</dbReference>